<feature type="transmembrane region" description="Helical" evidence="1">
    <location>
        <begin position="12"/>
        <end position="34"/>
    </location>
</feature>
<evidence type="ECO:0000313" key="3">
    <source>
        <dbReference type="EnsemblFungi" id="MAPG_11285T0"/>
    </source>
</evidence>
<dbReference type="EnsemblFungi" id="MAPG_11285T0">
    <property type="protein sequence ID" value="MAPG_11285T0"/>
    <property type="gene ID" value="MAPG_11285"/>
</dbReference>
<accession>A0A0C4EEV4</accession>
<feature type="transmembrane region" description="Helical" evidence="1">
    <location>
        <begin position="70"/>
        <end position="91"/>
    </location>
</feature>
<reference evidence="3" key="4">
    <citation type="journal article" date="2015" name="G3 (Bethesda)">
        <title>Genome sequences of three phytopathogenic species of the Magnaporthaceae family of fungi.</title>
        <authorList>
            <person name="Okagaki L.H."/>
            <person name="Nunes C.C."/>
            <person name="Sailsbery J."/>
            <person name="Clay B."/>
            <person name="Brown D."/>
            <person name="John T."/>
            <person name="Oh Y."/>
            <person name="Young N."/>
            <person name="Fitzgerald M."/>
            <person name="Haas B.J."/>
            <person name="Zeng Q."/>
            <person name="Young S."/>
            <person name="Adiconis X."/>
            <person name="Fan L."/>
            <person name="Levin J.Z."/>
            <person name="Mitchell T.K."/>
            <person name="Okubara P.A."/>
            <person name="Farman M.L."/>
            <person name="Kohn L.M."/>
            <person name="Birren B."/>
            <person name="Ma L.-J."/>
            <person name="Dean R.A."/>
        </authorList>
    </citation>
    <scope>NUCLEOTIDE SEQUENCE</scope>
    <source>
        <strain evidence="3">ATCC 64411 / 73-15</strain>
    </source>
</reference>
<proteinExistence type="predicted"/>
<evidence type="ECO:0000313" key="4">
    <source>
        <dbReference type="Proteomes" id="UP000011715"/>
    </source>
</evidence>
<dbReference type="VEuPathDB" id="FungiDB:MAPG_11285"/>
<keyword evidence="1" id="KW-0812">Transmembrane</keyword>
<feature type="transmembrane region" description="Helical" evidence="1">
    <location>
        <begin position="112"/>
        <end position="135"/>
    </location>
</feature>
<keyword evidence="4" id="KW-1185">Reference proteome</keyword>
<reference evidence="2" key="3">
    <citation type="submission" date="2011-03" db="EMBL/GenBank/DDBJ databases">
        <title>Annotation of Magnaporthe poae ATCC 64411.</title>
        <authorList>
            <person name="Ma L.-J."/>
            <person name="Dead R."/>
            <person name="Young S.K."/>
            <person name="Zeng Q."/>
            <person name="Gargeya S."/>
            <person name="Fitzgerald M."/>
            <person name="Haas B."/>
            <person name="Abouelleil A."/>
            <person name="Alvarado L."/>
            <person name="Arachchi H.M."/>
            <person name="Berlin A."/>
            <person name="Brown A."/>
            <person name="Chapman S.B."/>
            <person name="Chen Z."/>
            <person name="Dunbar C."/>
            <person name="Freedman E."/>
            <person name="Gearin G."/>
            <person name="Gellesch M."/>
            <person name="Goldberg J."/>
            <person name="Griggs A."/>
            <person name="Gujja S."/>
            <person name="Heiman D."/>
            <person name="Howarth C."/>
            <person name="Larson L."/>
            <person name="Lui A."/>
            <person name="MacDonald P.J.P."/>
            <person name="Mehta T."/>
            <person name="Montmayeur A."/>
            <person name="Murphy C."/>
            <person name="Neiman D."/>
            <person name="Pearson M."/>
            <person name="Priest M."/>
            <person name="Roberts A."/>
            <person name="Saif S."/>
            <person name="Shea T."/>
            <person name="Shenoy N."/>
            <person name="Sisk P."/>
            <person name="Stolte C."/>
            <person name="Sykes S."/>
            <person name="Yandava C."/>
            <person name="Wortman J."/>
            <person name="Nusbaum C."/>
            <person name="Birren B."/>
        </authorList>
    </citation>
    <scope>NUCLEOTIDE SEQUENCE</scope>
    <source>
        <strain evidence="2">ATCC 64411</strain>
    </source>
</reference>
<evidence type="ECO:0000256" key="1">
    <source>
        <dbReference type="SAM" id="Phobius"/>
    </source>
</evidence>
<reference evidence="3" key="5">
    <citation type="submission" date="2015-06" db="UniProtKB">
        <authorList>
            <consortium name="EnsemblFungi"/>
        </authorList>
    </citation>
    <scope>IDENTIFICATION</scope>
    <source>
        <strain evidence="3">ATCC 64411</strain>
    </source>
</reference>
<dbReference type="eggNOG" id="KOG2614">
    <property type="taxonomic scope" value="Eukaryota"/>
</dbReference>
<dbReference type="OrthoDB" id="16820at2759"/>
<dbReference type="Proteomes" id="UP000011715">
    <property type="component" value="Unassembled WGS sequence"/>
</dbReference>
<keyword evidence="1" id="KW-0472">Membrane</keyword>
<sequence>MHRGRDLPHLLKAYNVVFWAAAACHIGVVGYALASPSVSLWKMLFGVPLPRLSASATTPDWSAGLGPADISFVLFRWDLLIFASAVVTWCLHTVFEMRRLGYVTTEEAKRTALVKVLGSLVAFGPGAVYAGVWAWREKAIAEAGRGAGDAGEKKTQ</sequence>
<keyword evidence="1" id="KW-1133">Transmembrane helix</keyword>
<dbReference type="PROSITE" id="PS51257">
    <property type="entry name" value="PROKAR_LIPOPROTEIN"/>
    <property type="match status" value="1"/>
</dbReference>
<gene>
    <name evidence="2" type="ORF">MAPG_11285</name>
</gene>
<reference evidence="4" key="2">
    <citation type="submission" date="2010-05" db="EMBL/GenBank/DDBJ databases">
        <title>The genome sequence of Magnaporthe poae strain ATCC 64411.</title>
        <authorList>
            <person name="Ma L.-J."/>
            <person name="Dead R."/>
            <person name="Young S."/>
            <person name="Zeng Q."/>
            <person name="Koehrsen M."/>
            <person name="Alvarado L."/>
            <person name="Berlin A."/>
            <person name="Chapman S.B."/>
            <person name="Chen Z."/>
            <person name="Freedman E."/>
            <person name="Gellesch M."/>
            <person name="Goldberg J."/>
            <person name="Griggs A."/>
            <person name="Gujja S."/>
            <person name="Heilman E.R."/>
            <person name="Heiman D."/>
            <person name="Hepburn T."/>
            <person name="Howarth C."/>
            <person name="Jen D."/>
            <person name="Larson L."/>
            <person name="Mehta T."/>
            <person name="Neiman D."/>
            <person name="Pearson M."/>
            <person name="Roberts A."/>
            <person name="Saif S."/>
            <person name="Shea T."/>
            <person name="Shenoy N."/>
            <person name="Sisk P."/>
            <person name="Stolte C."/>
            <person name="Sykes S."/>
            <person name="Walk T."/>
            <person name="White J."/>
            <person name="Yandava C."/>
            <person name="Haas B."/>
            <person name="Nusbaum C."/>
            <person name="Birren B."/>
        </authorList>
    </citation>
    <scope>NUCLEOTIDE SEQUENCE [LARGE SCALE GENOMIC DNA]</scope>
    <source>
        <strain evidence="4">ATCC 64411 / 73-15</strain>
    </source>
</reference>
<organism evidence="3 4">
    <name type="scientific">Magnaporthiopsis poae (strain ATCC 64411 / 73-15)</name>
    <name type="common">Kentucky bluegrass fungus</name>
    <name type="synonym">Magnaporthe poae</name>
    <dbReference type="NCBI Taxonomy" id="644358"/>
    <lineage>
        <taxon>Eukaryota</taxon>
        <taxon>Fungi</taxon>
        <taxon>Dikarya</taxon>
        <taxon>Ascomycota</taxon>
        <taxon>Pezizomycotina</taxon>
        <taxon>Sordariomycetes</taxon>
        <taxon>Sordariomycetidae</taxon>
        <taxon>Magnaporthales</taxon>
        <taxon>Magnaporthaceae</taxon>
        <taxon>Magnaporthiopsis</taxon>
    </lineage>
</organism>
<dbReference type="STRING" id="644358.A0A0C4EEV4"/>
<dbReference type="AlphaFoldDB" id="A0A0C4EEV4"/>
<evidence type="ECO:0000313" key="2">
    <source>
        <dbReference type="EMBL" id="KLU92339.1"/>
    </source>
</evidence>
<name>A0A0C4EEV4_MAGP6</name>
<dbReference type="EMBL" id="GL876980">
    <property type="protein sequence ID" value="KLU92339.1"/>
    <property type="molecule type" value="Genomic_DNA"/>
</dbReference>
<protein>
    <submittedName>
        <fullName evidence="2 3">Uncharacterized protein</fullName>
    </submittedName>
</protein>
<dbReference type="EMBL" id="ADBL01002780">
    <property type="status" value="NOT_ANNOTATED_CDS"/>
    <property type="molecule type" value="Genomic_DNA"/>
</dbReference>
<reference evidence="2" key="1">
    <citation type="submission" date="2010-05" db="EMBL/GenBank/DDBJ databases">
        <title>The Genome Sequence of Magnaporthe poae strain ATCC 64411.</title>
        <authorList>
            <consortium name="The Broad Institute Genome Sequencing Platform"/>
            <consortium name="Broad Institute Genome Sequencing Center for Infectious Disease"/>
            <person name="Ma L.-J."/>
            <person name="Dead R."/>
            <person name="Young S."/>
            <person name="Zeng Q."/>
            <person name="Koehrsen M."/>
            <person name="Alvarado L."/>
            <person name="Berlin A."/>
            <person name="Chapman S.B."/>
            <person name="Chen Z."/>
            <person name="Freedman E."/>
            <person name="Gellesch M."/>
            <person name="Goldberg J."/>
            <person name="Griggs A."/>
            <person name="Gujja S."/>
            <person name="Heilman E.R."/>
            <person name="Heiman D."/>
            <person name="Hepburn T."/>
            <person name="Howarth C."/>
            <person name="Jen D."/>
            <person name="Larson L."/>
            <person name="Mehta T."/>
            <person name="Neiman D."/>
            <person name="Pearson M."/>
            <person name="Roberts A."/>
            <person name="Saif S."/>
            <person name="Shea T."/>
            <person name="Shenoy N."/>
            <person name="Sisk P."/>
            <person name="Stolte C."/>
            <person name="Sykes S."/>
            <person name="Walk T."/>
            <person name="White J."/>
            <person name="Yandava C."/>
            <person name="Haas B."/>
            <person name="Nusbaum C."/>
            <person name="Birren B."/>
        </authorList>
    </citation>
    <scope>NUCLEOTIDE SEQUENCE</scope>
    <source>
        <strain evidence="2">ATCC 64411</strain>
    </source>
</reference>